<organism evidence="4 5">
    <name type="scientific">Alicyclobacillus fodiniaquatilis</name>
    <dbReference type="NCBI Taxonomy" id="1661150"/>
    <lineage>
        <taxon>Bacteria</taxon>
        <taxon>Bacillati</taxon>
        <taxon>Bacillota</taxon>
        <taxon>Bacilli</taxon>
        <taxon>Bacillales</taxon>
        <taxon>Alicyclobacillaceae</taxon>
        <taxon>Alicyclobacillus</taxon>
    </lineage>
</organism>
<dbReference type="InterPro" id="IPR011330">
    <property type="entry name" value="Glyco_hydro/deAcase_b/a-brl"/>
</dbReference>
<dbReference type="SUPFAM" id="SSF88713">
    <property type="entry name" value="Glycoside hydrolase/deacetylase"/>
    <property type="match status" value="1"/>
</dbReference>
<dbReference type="CDD" id="cd10917">
    <property type="entry name" value="CE4_NodB_like_6s_7s"/>
    <property type="match status" value="1"/>
</dbReference>
<accession>A0ABW4JPY4</accession>
<dbReference type="EMBL" id="JBHUCX010000100">
    <property type="protein sequence ID" value="MFD1678076.1"/>
    <property type="molecule type" value="Genomic_DNA"/>
</dbReference>
<keyword evidence="5" id="KW-1185">Reference proteome</keyword>
<dbReference type="Proteomes" id="UP001597079">
    <property type="component" value="Unassembled WGS sequence"/>
</dbReference>
<keyword evidence="2 4" id="KW-0378">Hydrolase</keyword>
<evidence type="ECO:0000313" key="4">
    <source>
        <dbReference type="EMBL" id="MFD1678076.1"/>
    </source>
</evidence>
<dbReference type="EC" id="3.-.-.-" evidence="4"/>
<dbReference type="Pfam" id="PF01522">
    <property type="entry name" value="Polysacc_deac_1"/>
    <property type="match status" value="1"/>
</dbReference>
<keyword evidence="1" id="KW-0479">Metal-binding</keyword>
<feature type="domain" description="NodB homology" evidence="3">
    <location>
        <begin position="27"/>
        <end position="206"/>
    </location>
</feature>
<gene>
    <name evidence="4" type="ORF">ACFSB2_25750</name>
</gene>
<dbReference type="PANTHER" id="PTHR10587:SF133">
    <property type="entry name" value="CHITIN DEACETYLASE 1-RELATED"/>
    <property type="match status" value="1"/>
</dbReference>
<dbReference type="InterPro" id="IPR002509">
    <property type="entry name" value="NODB_dom"/>
</dbReference>
<dbReference type="RefSeq" id="WP_377946059.1">
    <property type="nucleotide sequence ID" value="NZ_JBHUCX010000100.1"/>
</dbReference>
<comment type="caution">
    <text evidence="4">The sequence shown here is derived from an EMBL/GenBank/DDBJ whole genome shotgun (WGS) entry which is preliminary data.</text>
</comment>
<evidence type="ECO:0000259" key="3">
    <source>
        <dbReference type="PROSITE" id="PS51677"/>
    </source>
</evidence>
<sequence>MDVKEKRDGSGEYASDFIIRRVLTNEKWLALTFDDGPNDHYAQAILNILARYEVPAAFFCIGTHVQQHPDVLRQMVDAGHVVANHSWNHPHLTKVTQDELISQLESTSASIAEVIHKRPRLFRPPYGDLDSRVIEQTHSLGYDIVLWDVDSVDWSGIPGERIAANVLPNIRSGSIVLQHCDGPVAGTIDALSYIIEVAVAMGYRFVGLEELMGVSAYA</sequence>
<dbReference type="GO" id="GO:0016787">
    <property type="term" value="F:hydrolase activity"/>
    <property type="evidence" value="ECO:0007669"/>
    <property type="project" value="UniProtKB-KW"/>
</dbReference>
<dbReference type="PROSITE" id="PS51677">
    <property type="entry name" value="NODB"/>
    <property type="match status" value="1"/>
</dbReference>
<evidence type="ECO:0000313" key="5">
    <source>
        <dbReference type="Proteomes" id="UP001597079"/>
    </source>
</evidence>
<evidence type="ECO:0000256" key="2">
    <source>
        <dbReference type="ARBA" id="ARBA00022801"/>
    </source>
</evidence>
<dbReference type="InterPro" id="IPR050248">
    <property type="entry name" value="Polysacc_deacetylase_ArnD"/>
</dbReference>
<name>A0ABW4JPY4_9BACL</name>
<dbReference type="Gene3D" id="3.20.20.370">
    <property type="entry name" value="Glycoside hydrolase/deacetylase"/>
    <property type="match status" value="1"/>
</dbReference>
<reference evidence="5" key="1">
    <citation type="journal article" date="2019" name="Int. J. Syst. Evol. Microbiol.">
        <title>The Global Catalogue of Microorganisms (GCM) 10K type strain sequencing project: providing services to taxonomists for standard genome sequencing and annotation.</title>
        <authorList>
            <consortium name="The Broad Institute Genomics Platform"/>
            <consortium name="The Broad Institute Genome Sequencing Center for Infectious Disease"/>
            <person name="Wu L."/>
            <person name="Ma J."/>
        </authorList>
    </citation>
    <scope>NUCLEOTIDE SEQUENCE [LARGE SCALE GENOMIC DNA]</scope>
    <source>
        <strain evidence="5">CGMCC 1.12286</strain>
    </source>
</reference>
<evidence type="ECO:0000256" key="1">
    <source>
        <dbReference type="ARBA" id="ARBA00022723"/>
    </source>
</evidence>
<dbReference type="PANTHER" id="PTHR10587">
    <property type="entry name" value="GLYCOSYL TRANSFERASE-RELATED"/>
    <property type="match status" value="1"/>
</dbReference>
<proteinExistence type="predicted"/>
<protein>
    <submittedName>
        <fullName evidence="4">Polysaccharide deacetylase family protein</fullName>
        <ecNumber evidence="4">3.-.-.-</ecNumber>
    </submittedName>
</protein>